<dbReference type="EMBL" id="PGOL01001092">
    <property type="protein sequence ID" value="PKI60945.1"/>
    <property type="molecule type" value="Genomic_DNA"/>
</dbReference>
<name>A0A2I0JXC9_PUNGR</name>
<organism evidence="1 2">
    <name type="scientific">Punica granatum</name>
    <name type="common">Pomegranate</name>
    <dbReference type="NCBI Taxonomy" id="22663"/>
    <lineage>
        <taxon>Eukaryota</taxon>
        <taxon>Viridiplantae</taxon>
        <taxon>Streptophyta</taxon>
        <taxon>Embryophyta</taxon>
        <taxon>Tracheophyta</taxon>
        <taxon>Spermatophyta</taxon>
        <taxon>Magnoliopsida</taxon>
        <taxon>eudicotyledons</taxon>
        <taxon>Gunneridae</taxon>
        <taxon>Pentapetalae</taxon>
        <taxon>rosids</taxon>
        <taxon>malvids</taxon>
        <taxon>Myrtales</taxon>
        <taxon>Lythraceae</taxon>
        <taxon>Punica</taxon>
    </lineage>
</organism>
<dbReference type="AlphaFoldDB" id="A0A2I0JXC9"/>
<reference evidence="1 2" key="1">
    <citation type="submission" date="2017-11" db="EMBL/GenBank/DDBJ databases">
        <title>De-novo sequencing of pomegranate (Punica granatum L.) genome.</title>
        <authorList>
            <person name="Akparov Z."/>
            <person name="Amiraslanov A."/>
            <person name="Hajiyeva S."/>
            <person name="Abbasov M."/>
            <person name="Kaur K."/>
            <person name="Hamwieh A."/>
            <person name="Solovyev V."/>
            <person name="Salamov A."/>
            <person name="Braich B."/>
            <person name="Kosarev P."/>
            <person name="Mahmoud A."/>
            <person name="Hajiyev E."/>
            <person name="Babayeva S."/>
            <person name="Izzatullayeva V."/>
            <person name="Mammadov A."/>
            <person name="Mammadov A."/>
            <person name="Sharifova S."/>
            <person name="Ojaghi J."/>
            <person name="Eynullazada K."/>
            <person name="Bayramov B."/>
            <person name="Abdulazimova A."/>
            <person name="Shahmuradov I."/>
        </authorList>
    </citation>
    <scope>NUCLEOTIDE SEQUENCE [LARGE SCALE GENOMIC DNA]</scope>
    <source>
        <strain evidence="2">cv. AG2017</strain>
        <tissue evidence="1">Leaf</tissue>
    </source>
</reference>
<accession>A0A2I0JXC9</accession>
<proteinExistence type="predicted"/>
<comment type="caution">
    <text evidence="1">The sequence shown here is derived from an EMBL/GenBank/DDBJ whole genome shotgun (WGS) entry which is preliminary data.</text>
</comment>
<dbReference type="Proteomes" id="UP000233551">
    <property type="component" value="Unassembled WGS sequence"/>
</dbReference>
<keyword evidence="2" id="KW-1185">Reference proteome</keyword>
<evidence type="ECO:0000313" key="2">
    <source>
        <dbReference type="Proteomes" id="UP000233551"/>
    </source>
</evidence>
<evidence type="ECO:0000313" key="1">
    <source>
        <dbReference type="EMBL" id="PKI60945.1"/>
    </source>
</evidence>
<sequence>MVSTRTLLSNPEDWTHKGARVLAPESCCVNLRGECRRHEEASGGSWVVSCERWRADTQRGSAVAPGSCCVSLRGECRTHEGASRGSRVVSCERWTAVG</sequence>
<gene>
    <name evidence="1" type="ORF">CRG98_018651</name>
</gene>
<protein>
    <submittedName>
        <fullName evidence="1">Uncharacterized protein</fullName>
    </submittedName>
</protein>